<proteinExistence type="predicted"/>
<dbReference type="EMBL" id="LATX01001993">
    <property type="protein sequence ID" value="KTB35289.1"/>
    <property type="molecule type" value="Genomic_DNA"/>
</dbReference>
<feature type="compositionally biased region" description="Low complexity" evidence="1">
    <location>
        <begin position="108"/>
        <end position="154"/>
    </location>
</feature>
<comment type="caution">
    <text evidence="2">The sequence shown here is derived from an EMBL/GenBank/DDBJ whole genome shotgun (WGS) entry which is preliminary data.</text>
</comment>
<gene>
    <name evidence="2" type="ORF">WG66_12143</name>
</gene>
<reference evidence="2 3" key="1">
    <citation type="submission" date="2015-12" db="EMBL/GenBank/DDBJ databases">
        <title>Draft genome sequence of Moniliophthora roreri, the causal agent of frosty pod rot of cacao.</title>
        <authorList>
            <person name="Aime M.C."/>
            <person name="Diaz-Valderrama J.R."/>
            <person name="Kijpornyongpan T."/>
            <person name="Phillips-Mora W."/>
        </authorList>
    </citation>
    <scope>NUCLEOTIDE SEQUENCE [LARGE SCALE GENOMIC DNA]</scope>
    <source>
        <strain evidence="2 3">MCA 2952</strain>
    </source>
</reference>
<feature type="compositionally biased region" description="Polar residues" evidence="1">
    <location>
        <begin position="26"/>
        <end position="35"/>
    </location>
</feature>
<dbReference type="Proteomes" id="UP000054988">
    <property type="component" value="Unassembled WGS sequence"/>
</dbReference>
<evidence type="ECO:0000256" key="1">
    <source>
        <dbReference type="SAM" id="MobiDB-lite"/>
    </source>
</evidence>
<feature type="compositionally biased region" description="Gly residues" evidence="1">
    <location>
        <begin position="93"/>
        <end position="107"/>
    </location>
</feature>
<feature type="compositionally biased region" description="Basic and acidic residues" evidence="1">
    <location>
        <begin position="63"/>
        <end position="76"/>
    </location>
</feature>
<accession>A0A0W0FG21</accession>
<sequence>MFGSDKYLGQLSMFSSFESPLDLEASGSSGNTGQQAGPPDEEDDKEGSVADFTPPRQPALDGDGDKEGGDRDDRVPGDGPGGGGGDDPPPPGGGGGGSSGGSSGSGGKNSKSSSLSRNSGSNSNLGNSNSSDQGSSSSSPTAKSKSGSGNQSKSLPSWLEGKLKNRKLMDEEHKR</sequence>
<protein>
    <submittedName>
        <fullName evidence="2">Uncharacterized protein</fullName>
    </submittedName>
</protein>
<evidence type="ECO:0000313" key="3">
    <source>
        <dbReference type="Proteomes" id="UP000054988"/>
    </source>
</evidence>
<dbReference type="eggNOG" id="ENOG502S3G3">
    <property type="taxonomic scope" value="Eukaryota"/>
</dbReference>
<evidence type="ECO:0000313" key="2">
    <source>
        <dbReference type="EMBL" id="KTB35289.1"/>
    </source>
</evidence>
<name>A0A0W0FG21_MONRR</name>
<feature type="compositionally biased region" description="Basic and acidic residues" evidence="1">
    <location>
        <begin position="161"/>
        <end position="175"/>
    </location>
</feature>
<feature type="region of interest" description="Disordered" evidence="1">
    <location>
        <begin position="19"/>
        <end position="175"/>
    </location>
</feature>
<organism evidence="2 3">
    <name type="scientific">Moniliophthora roreri</name>
    <name type="common">Frosty pod rot fungus</name>
    <name type="synonym">Monilia roreri</name>
    <dbReference type="NCBI Taxonomy" id="221103"/>
    <lineage>
        <taxon>Eukaryota</taxon>
        <taxon>Fungi</taxon>
        <taxon>Dikarya</taxon>
        <taxon>Basidiomycota</taxon>
        <taxon>Agaricomycotina</taxon>
        <taxon>Agaricomycetes</taxon>
        <taxon>Agaricomycetidae</taxon>
        <taxon>Agaricales</taxon>
        <taxon>Marasmiineae</taxon>
        <taxon>Marasmiaceae</taxon>
        <taxon>Moniliophthora</taxon>
    </lineage>
</organism>
<dbReference type="AlphaFoldDB" id="A0A0W0FG21"/>